<dbReference type="CDD" id="cd00009">
    <property type="entry name" value="AAA"/>
    <property type="match status" value="1"/>
</dbReference>
<accession>A0ABS8GTI3</accession>
<name>A0ABS8GTI3_9FLAO</name>
<sequence>MKLNYLRQSPNPNYLPPISSNHQELPISEMPWKEFEKLCLRMVQEIDKFSIQDSQILGRGGQKQEGIDIYAVTKKGNYEVYQCKRYKKLSTSNIDRLIAEFKIGKWFIKSNSFTLCTSVSFDDIKLQNEIEKHRLDLKQRGVNLKIWDSSKINLMLKSHPKLVLDFFGPVWLNAFCGKHVYDKITNSIDINDLKKCFKKASLFIEQTRNYFENVPSTHIIRKEFKTITKWIEEDLVNPNKNLLVIEGVKGIGKSVVIKDIYNFLNNEGYLTLGIKADKYYASTPKELENKIFANEEVTLEKILKLVNSQNIKLVVLIDQIDALSLSLSSNREFLHTYNRLINELLNEKNVRIIISSRSEDLKYDAELSKYKNNDFRNIIVSLLSVEDVKKVLLTFDI</sequence>
<reference evidence="2 3" key="1">
    <citation type="submission" date="2021-11" db="EMBL/GenBank/DDBJ databases">
        <title>Seasonal and diel survey of microbial diversity of the Tyrrhenian coast.</title>
        <authorList>
            <person name="Gattoni G."/>
            <person name="Corral P."/>
        </authorList>
    </citation>
    <scope>NUCLEOTIDE SEQUENCE [LARGE SCALE GENOMIC DNA]</scope>
    <source>
        <strain evidence="2 3">Mr9</strain>
    </source>
</reference>
<gene>
    <name evidence="2" type="ORF">LLW17_09565</name>
</gene>
<dbReference type="Gene3D" id="3.40.50.300">
    <property type="entry name" value="P-loop containing nucleotide triphosphate hydrolases"/>
    <property type="match status" value="1"/>
</dbReference>
<protein>
    <submittedName>
        <fullName evidence="2">AAA family ATPase</fullName>
    </submittedName>
</protein>
<dbReference type="InterPro" id="IPR027417">
    <property type="entry name" value="P-loop_NTPase"/>
</dbReference>
<dbReference type="EMBL" id="JAJGMW010000010">
    <property type="protein sequence ID" value="MCC4212965.1"/>
    <property type="molecule type" value="Genomic_DNA"/>
</dbReference>
<dbReference type="RefSeq" id="WP_228230028.1">
    <property type="nucleotide sequence ID" value="NZ_JAJGMW010000010.1"/>
</dbReference>
<dbReference type="Proteomes" id="UP001197770">
    <property type="component" value="Unassembled WGS sequence"/>
</dbReference>
<dbReference type="SUPFAM" id="SSF52540">
    <property type="entry name" value="P-loop containing nucleoside triphosphate hydrolases"/>
    <property type="match status" value="1"/>
</dbReference>
<evidence type="ECO:0000259" key="1">
    <source>
        <dbReference type="Pfam" id="PF00004"/>
    </source>
</evidence>
<keyword evidence="3" id="KW-1185">Reference proteome</keyword>
<organism evidence="2 3">
    <name type="scientific">Leeuwenhoekiella parthenopeia</name>
    <dbReference type="NCBI Taxonomy" id="2890320"/>
    <lineage>
        <taxon>Bacteria</taxon>
        <taxon>Pseudomonadati</taxon>
        <taxon>Bacteroidota</taxon>
        <taxon>Flavobacteriia</taxon>
        <taxon>Flavobacteriales</taxon>
        <taxon>Flavobacteriaceae</taxon>
        <taxon>Leeuwenhoekiella</taxon>
    </lineage>
</organism>
<evidence type="ECO:0000313" key="3">
    <source>
        <dbReference type="Proteomes" id="UP001197770"/>
    </source>
</evidence>
<dbReference type="InterPro" id="IPR003959">
    <property type="entry name" value="ATPase_AAA_core"/>
</dbReference>
<comment type="caution">
    <text evidence="2">The sequence shown here is derived from an EMBL/GenBank/DDBJ whole genome shotgun (WGS) entry which is preliminary data.</text>
</comment>
<proteinExistence type="predicted"/>
<feature type="domain" description="ATPase AAA-type core" evidence="1">
    <location>
        <begin position="245"/>
        <end position="357"/>
    </location>
</feature>
<evidence type="ECO:0000313" key="2">
    <source>
        <dbReference type="EMBL" id="MCC4212965.1"/>
    </source>
</evidence>
<dbReference type="Pfam" id="PF00004">
    <property type="entry name" value="AAA"/>
    <property type="match status" value="1"/>
</dbReference>